<dbReference type="PANTHER" id="PTHR43037:SF5">
    <property type="entry name" value="FERULOYL ESTERASE"/>
    <property type="match status" value="1"/>
</dbReference>
<keyword evidence="5" id="KW-1185">Reference proteome</keyword>
<protein>
    <submittedName>
        <fullName evidence="4">Phospholipase</fullName>
    </submittedName>
</protein>
<feature type="domain" description="Phospholipase/carboxylesterase/thioesterase" evidence="3">
    <location>
        <begin position="117"/>
        <end position="226"/>
    </location>
</feature>
<gene>
    <name evidence="4" type="ORF">EPA93_11095</name>
</gene>
<sequence length="239" mass="26358">MAFEQKKVQNEHPARLGILQARPTSVSAKAFPAGLHPLKLDDKRDALCYVPSTHKANTRAPLIVMLHGAGGTAHNGLAPLLPLADKQGLLLLAPASRLSTWDMIVDSYGPDVSFLDQALTQLFQRYRVDAGHLALGGFSDGASYALSLGLSNGNLFTHIIAFSPGFMRPTQYQGKPYVYISHGRFDTVLPIDRCSRVIVPRLKREGYEVKYHEFNGIHTIPSPIVHEAIDWFLGKHSHE</sequence>
<evidence type="ECO:0000256" key="1">
    <source>
        <dbReference type="ARBA" id="ARBA00022729"/>
    </source>
</evidence>
<dbReference type="InterPro" id="IPR029058">
    <property type="entry name" value="AB_hydrolase_fold"/>
</dbReference>
<dbReference type="InterPro" id="IPR050955">
    <property type="entry name" value="Plant_Biomass_Hydrol_Est"/>
</dbReference>
<keyword evidence="2" id="KW-0378">Hydrolase</keyword>
<dbReference type="SUPFAM" id="SSF53474">
    <property type="entry name" value="alpha/beta-Hydrolases"/>
    <property type="match status" value="1"/>
</dbReference>
<evidence type="ECO:0000259" key="3">
    <source>
        <dbReference type="Pfam" id="PF02230"/>
    </source>
</evidence>
<organism evidence="4 5">
    <name type="scientific">Ktedonosporobacter rubrisoli</name>
    <dbReference type="NCBI Taxonomy" id="2509675"/>
    <lineage>
        <taxon>Bacteria</taxon>
        <taxon>Bacillati</taxon>
        <taxon>Chloroflexota</taxon>
        <taxon>Ktedonobacteria</taxon>
        <taxon>Ktedonobacterales</taxon>
        <taxon>Ktedonosporobacteraceae</taxon>
        <taxon>Ktedonosporobacter</taxon>
    </lineage>
</organism>
<accession>A0A4P6JMQ3</accession>
<dbReference type="Pfam" id="PF02230">
    <property type="entry name" value="Abhydrolase_2"/>
    <property type="match status" value="1"/>
</dbReference>
<evidence type="ECO:0000313" key="5">
    <source>
        <dbReference type="Proteomes" id="UP000290365"/>
    </source>
</evidence>
<keyword evidence="1" id="KW-0732">Signal</keyword>
<dbReference type="Gene3D" id="3.40.50.1820">
    <property type="entry name" value="alpha/beta hydrolase"/>
    <property type="match status" value="1"/>
</dbReference>
<dbReference type="KEGG" id="kbs:EPA93_11095"/>
<dbReference type="OrthoDB" id="9801763at2"/>
<reference evidence="4 5" key="1">
    <citation type="submission" date="2019-01" db="EMBL/GenBank/DDBJ databases">
        <title>Ktedonosporobacter rubrisoli SCAWS-G2.</title>
        <authorList>
            <person name="Huang Y."/>
            <person name="Yan B."/>
        </authorList>
    </citation>
    <scope>NUCLEOTIDE SEQUENCE [LARGE SCALE GENOMIC DNA]</scope>
    <source>
        <strain evidence="4 5">SCAWS-G2</strain>
    </source>
</reference>
<dbReference type="AlphaFoldDB" id="A0A4P6JMQ3"/>
<evidence type="ECO:0000313" key="4">
    <source>
        <dbReference type="EMBL" id="QBD76524.1"/>
    </source>
</evidence>
<dbReference type="PANTHER" id="PTHR43037">
    <property type="entry name" value="UNNAMED PRODUCT-RELATED"/>
    <property type="match status" value="1"/>
</dbReference>
<dbReference type="EMBL" id="CP035758">
    <property type="protein sequence ID" value="QBD76524.1"/>
    <property type="molecule type" value="Genomic_DNA"/>
</dbReference>
<dbReference type="RefSeq" id="WP_129887391.1">
    <property type="nucleotide sequence ID" value="NZ_CP035758.1"/>
</dbReference>
<dbReference type="Proteomes" id="UP000290365">
    <property type="component" value="Chromosome"/>
</dbReference>
<name>A0A4P6JMQ3_KTERU</name>
<dbReference type="InterPro" id="IPR003140">
    <property type="entry name" value="PLipase/COase/thioEstase"/>
</dbReference>
<evidence type="ECO:0000256" key="2">
    <source>
        <dbReference type="ARBA" id="ARBA00022801"/>
    </source>
</evidence>
<proteinExistence type="predicted"/>
<dbReference type="GO" id="GO:0016787">
    <property type="term" value="F:hydrolase activity"/>
    <property type="evidence" value="ECO:0007669"/>
    <property type="project" value="UniProtKB-KW"/>
</dbReference>